<organism evidence="1 2">
    <name type="scientific">Rubripirellula obstinata</name>
    <dbReference type="NCBI Taxonomy" id="406547"/>
    <lineage>
        <taxon>Bacteria</taxon>
        <taxon>Pseudomonadati</taxon>
        <taxon>Planctomycetota</taxon>
        <taxon>Planctomycetia</taxon>
        <taxon>Pirellulales</taxon>
        <taxon>Pirellulaceae</taxon>
        <taxon>Rubripirellula</taxon>
    </lineage>
</organism>
<protein>
    <submittedName>
        <fullName evidence="1">Uncharacterized protein</fullName>
    </submittedName>
</protein>
<evidence type="ECO:0000313" key="2">
    <source>
        <dbReference type="Proteomes" id="UP000322699"/>
    </source>
</evidence>
<dbReference type="EMBL" id="VRLW01000003">
    <property type="protein sequence ID" value="KAA1257306.1"/>
    <property type="molecule type" value="Genomic_DNA"/>
</dbReference>
<accession>A0A5B1C9W3</accession>
<comment type="caution">
    <text evidence="1">The sequence shown here is derived from an EMBL/GenBank/DDBJ whole genome shotgun (WGS) entry which is preliminary data.</text>
</comment>
<gene>
    <name evidence="1" type="ORF">LF1_54550</name>
</gene>
<keyword evidence="2" id="KW-1185">Reference proteome</keyword>
<dbReference type="AlphaFoldDB" id="A0A5B1C9W3"/>
<evidence type="ECO:0000313" key="1">
    <source>
        <dbReference type="EMBL" id="KAA1257306.1"/>
    </source>
</evidence>
<proteinExistence type="predicted"/>
<reference evidence="1 2" key="1">
    <citation type="submission" date="2019-08" db="EMBL/GenBank/DDBJ databases">
        <title>Deep-cultivation of Planctomycetes and their phenomic and genomic characterization uncovers novel biology.</title>
        <authorList>
            <person name="Wiegand S."/>
            <person name="Jogler M."/>
            <person name="Boedeker C."/>
            <person name="Pinto D."/>
            <person name="Vollmers J."/>
            <person name="Rivas-Marin E."/>
            <person name="Kohn T."/>
            <person name="Peeters S.H."/>
            <person name="Heuer A."/>
            <person name="Rast P."/>
            <person name="Oberbeckmann S."/>
            <person name="Bunk B."/>
            <person name="Jeske O."/>
            <person name="Meyerdierks A."/>
            <person name="Storesund J.E."/>
            <person name="Kallscheuer N."/>
            <person name="Luecker S."/>
            <person name="Lage O.M."/>
            <person name="Pohl T."/>
            <person name="Merkel B.J."/>
            <person name="Hornburger P."/>
            <person name="Mueller R.-W."/>
            <person name="Bruemmer F."/>
            <person name="Labrenz M."/>
            <person name="Spormann A.M."/>
            <person name="Op Den Camp H."/>
            <person name="Overmann J."/>
            <person name="Amann R."/>
            <person name="Jetten M.S.M."/>
            <person name="Mascher T."/>
            <person name="Medema M.H."/>
            <person name="Devos D.P."/>
            <person name="Kaster A.-K."/>
            <person name="Ovreas L."/>
            <person name="Rohde M."/>
            <person name="Galperin M.Y."/>
            <person name="Jogler C."/>
        </authorList>
    </citation>
    <scope>NUCLEOTIDE SEQUENCE [LARGE SCALE GENOMIC DNA]</scope>
    <source>
        <strain evidence="1 2">LF1</strain>
    </source>
</reference>
<sequence>MIVTHRDDVRADGLHRNGVLRITIACTGVAAAHFSLCLHVKSRHLGDAYRYPTCATHLLTTMPIAETVEILAGCIAESNTPLSPWERTLCNALKQLPDFRDRRALDEWETLFHDAWDAGSNAAENLNLYSSTPQLFYLVFELVQSNLYTALPAGGPLGELNVLVHKLTVQNAISVPPNLDVSEW</sequence>
<dbReference type="Proteomes" id="UP000322699">
    <property type="component" value="Unassembled WGS sequence"/>
</dbReference>
<name>A0A5B1C9W3_9BACT</name>